<dbReference type="AlphaFoldDB" id="A0A8J3Q481"/>
<accession>A0A8J3Q481</accession>
<dbReference type="InterPro" id="IPR011146">
    <property type="entry name" value="HIT-like"/>
</dbReference>
<evidence type="ECO:0000256" key="1">
    <source>
        <dbReference type="PIRSR" id="PIRSR601310-1"/>
    </source>
</evidence>
<evidence type="ECO:0000313" key="6">
    <source>
        <dbReference type="Proteomes" id="UP000612899"/>
    </source>
</evidence>
<dbReference type="PRINTS" id="PR00332">
    <property type="entry name" value="HISTRIAD"/>
</dbReference>
<proteinExistence type="predicted"/>
<evidence type="ECO:0000256" key="3">
    <source>
        <dbReference type="PROSITE-ProRule" id="PRU00464"/>
    </source>
</evidence>
<dbReference type="InterPro" id="IPR036265">
    <property type="entry name" value="HIT-like_sf"/>
</dbReference>
<feature type="active site" description="Tele-AMP-histidine intermediate" evidence="1">
    <location>
        <position position="100"/>
    </location>
</feature>
<dbReference type="Gene3D" id="3.30.428.10">
    <property type="entry name" value="HIT-like"/>
    <property type="match status" value="1"/>
</dbReference>
<protein>
    <submittedName>
        <fullName evidence="5">Histidine triad nucleotide-binding protein</fullName>
    </submittedName>
</protein>
<name>A0A8J3Q481_9ACTN</name>
<dbReference type="PROSITE" id="PS51084">
    <property type="entry name" value="HIT_2"/>
    <property type="match status" value="1"/>
</dbReference>
<sequence length="112" mass="11602">MTDCLFCRIVAGEIPATVVLETPSVLAFRDIHPKAPVHVLVIPKEHYADIAALGAGDTALAGELLAGVAAVAEKEGLLGDGFRVVFNTGESVGQSVFHAHAHVLGGQTYGDL</sequence>
<dbReference type="PANTHER" id="PTHR23089">
    <property type="entry name" value="HISTIDINE TRIAD HIT PROTEIN"/>
    <property type="match status" value="1"/>
</dbReference>
<dbReference type="Pfam" id="PF01230">
    <property type="entry name" value="HIT"/>
    <property type="match status" value="1"/>
</dbReference>
<comment type="caution">
    <text evidence="5">The sequence shown here is derived from an EMBL/GenBank/DDBJ whole genome shotgun (WGS) entry which is preliminary data.</text>
</comment>
<dbReference type="Proteomes" id="UP000612899">
    <property type="component" value="Unassembled WGS sequence"/>
</dbReference>
<dbReference type="CDD" id="cd01276">
    <property type="entry name" value="PKCI_related"/>
    <property type="match status" value="1"/>
</dbReference>
<keyword evidence="6" id="KW-1185">Reference proteome</keyword>
<evidence type="ECO:0000259" key="4">
    <source>
        <dbReference type="PROSITE" id="PS51084"/>
    </source>
</evidence>
<dbReference type="SUPFAM" id="SSF54197">
    <property type="entry name" value="HIT-like"/>
    <property type="match status" value="1"/>
</dbReference>
<organism evidence="5 6">
    <name type="scientific">Rhizocola hellebori</name>
    <dbReference type="NCBI Taxonomy" id="1392758"/>
    <lineage>
        <taxon>Bacteria</taxon>
        <taxon>Bacillati</taxon>
        <taxon>Actinomycetota</taxon>
        <taxon>Actinomycetes</taxon>
        <taxon>Micromonosporales</taxon>
        <taxon>Micromonosporaceae</taxon>
        <taxon>Rhizocola</taxon>
    </lineage>
</organism>
<dbReference type="EMBL" id="BONY01000006">
    <property type="protein sequence ID" value="GIH03139.1"/>
    <property type="molecule type" value="Genomic_DNA"/>
</dbReference>
<feature type="short sequence motif" description="Histidine triad motif" evidence="2 3">
    <location>
        <begin position="98"/>
        <end position="102"/>
    </location>
</feature>
<evidence type="ECO:0000313" key="5">
    <source>
        <dbReference type="EMBL" id="GIH03139.1"/>
    </source>
</evidence>
<gene>
    <name evidence="5" type="ORF">Rhe02_12060</name>
</gene>
<feature type="domain" description="HIT" evidence="4">
    <location>
        <begin position="5"/>
        <end position="112"/>
    </location>
</feature>
<dbReference type="RefSeq" id="WP_203907067.1">
    <property type="nucleotide sequence ID" value="NZ_BONY01000006.1"/>
</dbReference>
<evidence type="ECO:0000256" key="2">
    <source>
        <dbReference type="PIRSR" id="PIRSR601310-3"/>
    </source>
</evidence>
<dbReference type="GO" id="GO:0003824">
    <property type="term" value="F:catalytic activity"/>
    <property type="evidence" value="ECO:0007669"/>
    <property type="project" value="InterPro"/>
</dbReference>
<reference evidence="5" key="1">
    <citation type="submission" date="2021-01" db="EMBL/GenBank/DDBJ databases">
        <title>Whole genome shotgun sequence of Rhizocola hellebori NBRC 109834.</title>
        <authorList>
            <person name="Komaki H."/>
            <person name="Tamura T."/>
        </authorList>
    </citation>
    <scope>NUCLEOTIDE SEQUENCE</scope>
    <source>
        <strain evidence="5">NBRC 109834</strain>
    </source>
</reference>
<dbReference type="InterPro" id="IPR001310">
    <property type="entry name" value="Histidine_triad_HIT"/>
</dbReference>